<sequence>MEIVHWTVFTSLFTVGTLPLIITLTTQFAPIILAGVFFSVLGFSVAAYHEHERGR</sequence>
<dbReference type="AlphaFoldDB" id="A0AAW4PA34"/>
<evidence type="ECO:0000256" key="1">
    <source>
        <dbReference type="SAM" id="Phobius"/>
    </source>
</evidence>
<name>A0AAW4PA34_9EURY</name>
<keyword evidence="1" id="KW-0812">Transmembrane</keyword>
<comment type="caution">
    <text evidence="2">The sequence shown here is derived from an EMBL/GenBank/DDBJ whole genome shotgun (WGS) entry which is preliminary data.</text>
</comment>
<evidence type="ECO:0000313" key="3">
    <source>
        <dbReference type="Proteomes" id="UP001430455"/>
    </source>
</evidence>
<dbReference type="EMBL" id="RKLT01000002">
    <property type="protein sequence ID" value="MBX0294596.1"/>
    <property type="molecule type" value="Genomic_DNA"/>
</dbReference>
<dbReference type="RefSeq" id="WP_220579278.1">
    <property type="nucleotide sequence ID" value="NZ_RKLT01000002.1"/>
</dbReference>
<reference evidence="2 3" key="1">
    <citation type="submission" date="2021-06" db="EMBL/GenBank/DDBJ databases">
        <title>Halomicroarcula sp. a new haloarchaeum isolated from saline soil.</title>
        <authorList>
            <person name="Duran-Viseras A."/>
            <person name="Sanchez-Porro C."/>
            <person name="Ventosa A."/>
        </authorList>
    </citation>
    <scope>NUCLEOTIDE SEQUENCE [LARGE SCALE GENOMIC DNA]</scope>
    <source>
        <strain evidence="2 3">F27</strain>
    </source>
</reference>
<organism evidence="2 3">
    <name type="scientific">Haloarcula nitratireducens</name>
    <dbReference type="NCBI Taxonomy" id="2487749"/>
    <lineage>
        <taxon>Archaea</taxon>
        <taxon>Methanobacteriati</taxon>
        <taxon>Methanobacteriota</taxon>
        <taxon>Stenosarchaea group</taxon>
        <taxon>Halobacteria</taxon>
        <taxon>Halobacteriales</taxon>
        <taxon>Haloarculaceae</taxon>
        <taxon>Haloarcula</taxon>
    </lineage>
</organism>
<protein>
    <submittedName>
        <fullName evidence="2">Uncharacterized protein</fullName>
    </submittedName>
</protein>
<keyword evidence="1" id="KW-1133">Transmembrane helix</keyword>
<feature type="transmembrane region" description="Helical" evidence="1">
    <location>
        <begin position="6"/>
        <end position="24"/>
    </location>
</feature>
<accession>A0AAW4PA34</accession>
<gene>
    <name evidence="2" type="ORF">EGH23_06845</name>
</gene>
<keyword evidence="3" id="KW-1185">Reference proteome</keyword>
<dbReference type="Proteomes" id="UP001430455">
    <property type="component" value="Unassembled WGS sequence"/>
</dbReference>
<evidence type="ECO:0000313" key="2">
    <source>
        <dbReference type="EMBL" id="MBX0294596.1"/>
    </source>
</evidence>
<proteinExistence type="predicted"/>
<keyword evidence="1" id="KW-0472">Membrane</keyword>
<feature type="transmembrane region" description="Helical" evidence="1">
    <location>
        <begin position="31"/>
        <end position="49"/>
    </location>
</feature>